<dbReference type="Pfam" id="PF06674">
    <property type="entry name" value="DUF1176"/>
    <property type="match status" value="1"/>
</dbReference>
<keyword evidence="3" id="KW-1185">Reference proteome</keyword>
<name>A0ABX7UR84_9GAMM</name>
<evidence type="ECO:0000313" key="3">
    <source>
        <dbReference type="Proteomes" id="UP000671960"/>
    </source>
</evidence>
<reference evidence="2 3" key="1">
    <citation type="submission" date="2020-03" db="EMBL/GenBank/DDBJ databases">
        <authorList>
            <person name="Bakhshi Ganjeh M."/>
        </authorList>
    </citation>
    <scope>NUCLEOTIDE SEQUENCE [LARGE SCALE GENOMIC DNA]</scope>
    <source>
        <strain evidence="3">Iran 50</strain>
    </source>
</reference>
<accession>A0ABX7UR84</accession>
<proteinExistence type="predicted"/>
<organism evidence="2 3">
    <name type="scientific">Brenneria izadpanahii</name>
    <dbReference type="NCBI Taxonomy" id="2722756"/>
    <lineage>
        <taxon>Bacteria</taxon>
        <taxon>Pseudomonadati</taxon>
        <taxon>Pseudomonadota</taxon>
        <taxon>Gammaproteobacteria</taxon>
        <taxon>Enterobacterales</taxon>
        <taxon>Pectobacteriaceae</taxon>
        <taxon>Brenneria</taxon>
    </lineage>
</organism>
<keyword evidence="1" id="KW-0732">Signal</keyword>
<dbReference type="RefSeq" id="WP_208230867.1">
    <property type="nucleotide sequence ID" value="NZ_CP050854.1"/>
</dbReference>
<evidence type="ECO:0000256" key="1">
    <source>
        <dbReference type="SAM" id="SignalP"/>
    </source>
</evidence>
<feature type="signal peptide" evidence="1">
    <location>
        <begin position="1"/>
        <end position="24"/>
    </location>
</feature>
<protein>
    <submittedName>
        <fullName evidence="2">DUF1176 domain-containing protein</fullName>
    </submittedName>
</protein>
<evidence type="ECO:0000313" key="2">
    <source>
        <dbReference type="EMBL" id="QTF08241.1"/>
    </source>
</evidence>
<feature type="chain" id="PRO_5046169873" evidence="1">
    <location>
        <begin position="25"/>
        <end position="354"/>
    </location>
</feature>
<dbReference type="EMBL" id="CP050854">
    <property type="protein sequence ID" value="QTF08241.1"/>
    <property type="molecule type" value="Genomic_DNA"/>
</dbReference>
<sequence length="354" mass="39001">MQTPFSKLRFLPLLALFLPSIAFSADSEGKYFAHKDWEIACDNTLTCRAAGYSDDEQEHKVSLLLTRQAGPGTTLTGEVMWGDDETEQTNHAENENITLYINGVNKGESLSPDDGEATLTEQQIIPLLNALKGDGKIEFKWFGETRELSGAGAYAILLKMDEIQGRIGTTSAITRPGNKTDVLPALPAPTIHAVIPLDEQPRKLTAIEQSLLLPKLMATLGDECDERSDDDRDGEGSSIELRTLNDKTSLISMLCWRAAYNEGYAFWTISNDMKSAPQLITTSGTDYYDGNIDSSQKGRGLGDCRSMESWVWDGATFRQSDIYTTGLCRLIRAGGSWTLPTWTTTVIQPEKPAK</sequence>
<dbReference type="Proteomes" id="UP000671960">
    <property type="component" value="Chromosome"/>
</dbReference>
<gene>
    <name evidence="2" type="ORF">HC231_10220</name>
</gene>
<dbReference type="InterPro" id="IPR009560">
    <property type="entry name" value="DUF1176"/>
</dbReference>